<keyword evidence="11" id="KW-0677">Repeat</keyword>
<dbReference type="InterPro" id="IPR054514">
    <property type="entry name" value="RhiE-like_linker"/>
</dbReference>
<dbReference type="InterPro" id="IPR020946">
    <property type="entry name" value="Flavin_mOase-like"/>
</dbReference>
<dbReference type="KEGG" id="gsn:YC6258_03640"/>
<dbReference type="InterPro" id="IPR016039">
    <property type="entry name" value="Thiolase-like"/>
</dbReference>
<keyword evidence="8" id="KW-0597">Phosphoprotein</keyword>
<evidence type="ECO:0000259" key="21">
    <source>
        <dbReference type="PROSITE" id="PS52019"/>
    </source>
</evidence>
<dbReference type="Gene3D" id="3.10.129.10">
    <property type="entry name" value="Hotdog Thioesterase"/>
    <property type="match status" value="1"/>
</dbReference>
<comment type="pathway">
    <text evidence="4">Lipid metabolism; fatty acid biosynthesis.</text>
</comment>
<keyword evidence="15" id="KW-0511">Multifunctional enzyme</keyword>
<feature type="domain" description="Ketosynthase family 3 (KS3)" evidence="20">
    <location>
        <begin position="3793"/>
        <end position="4224"/>
    </location>
</feature>
<keyword evidence="9" id="KW-0285">Flavoprotein</keyword>
<keyword evidence="6" id="KW-0596">Phosphopantetheine</keyword>
<dbReference type="Pfam" id="PF22336">
    <property type="entry name" value="RhiE-like_linker"/>
    <property type="match status" value="2"/>
</dbReference>
<dbReference type="GO" id="GO:0004315">
    <property type="term" value="F:3-oxoacyl-[acyl-carrier-protein] synthase activity"/>
    <property type="evidence" value="ECO:0007669"/>
    <property type="project" value="InterPro"/>
</dbReference>
<feature type="active site" description="Proton donor; for dehydratase activity" evidence="17">
    <location>
        <position position="4591"/>
    </location>
</feature>
<evidence type="ECO:0000256" key="4">
    <source>
        <dbReference type="ARBA" id="ARBA00005194"/>
    </source>
</evidence>
<dbReference type="CDD" id="cd08953">
    <property type="entry name" value="KR_2_SDR_x"/>
    <property type="match status" value="2"/>
</dbReference>
<feature type="domain" description="PKS/mFAS DH" evidence="21">
    <location>
        <begin position="2906"/>
        <end position="3195"/>
    </location>
</feature>
<evidence type="ECO:0000259" key="19">
    <source>
        <dbReference type="PROSITE" id="PS50075"/>
    </source>
</evidence>
<dbReference type="InterPro" id="IPR020806">
    <property type="entry name" value="PKS_PP-bd"/>
</dbReference>
<feature type="active site" description="Proton acceptor; for dehydratase activity" evidence="17">
    <location>
        <position position="4438"/>
    </location>
</feature>
<dbReference type="InterPro" id="IPR049552">
    <property type="entry name" value="PKS_DH_N"/>
</dbReference>
<dbReference type="Pfam" id="PF02801">
    <property type="entry name" value="Ketoacyl-synt_C"/>
    <property type="match status" value="3"/>
</dbReference>
<dbReference type="Gene3D" id="1.10.1240.100">
    <property type="match status" value="3"/>
</dbReference>
<evidence type="ECO:0000256" key="2">
    <source>
        <dbReference type="ARBA" id="ARBA00004496"/>
    </source>
</evidence>
<dbReference type="PANTHER" id="PTHR43775:SF37">
    <property type="entry name" value="SI:DKEY-61P9.11"/>
    <property type="match status" value="1"/>
</dbReference>
<evidence type="ECO:0000256" key="15">
    <source>
        <dbReference type="ARBA" id="ARBA00023268"/>
    </source>
</evidence>
<feature type="domain" description="Carrier" evidence="19">
    <location>
        <begin position="563"/>
        <end position="637"/>
    </location>
</feature>
<dbReference type="FunFam" id="3.40.47.10:FF:000019">
    <property type="entry name" value="Polyketide synthase type I"/>
    <property type="match status" value="2"/>
</dbReference>
<evidence type="ECO:0000256" key="12">
    <source>
        <dbReference type="ARBA" id="ARBA00022827"/>
    </source>
</evidence>
<gene>
    <name evidence="22" type="ORF">YC6258_03640</name>
</gene>
<dbReference type="PANTHER" id="PTHR43775">
    <property type="entry name" value="FATTY ACID SYNTHASE"/>
    <property type="match status" value="1"/>
</dbReference>
<dbReference type="InterPro" id="IPR013968">
    <property type="entry name" value="PKS_KR"/>
</dbReference>
<evidence type="ECO:0000256" key="16">
    <source>
        <dbReference type="ARBA" id="ARBA00054155"/>
    </source>
</evidence>
<dbReference type="GO" id="GO:0071770">
    <property type="term" value="P:DIM/DIP cell wall layer assembly"/>
    <property type="evidence" value="ECO:0007669"/>
    <property type="project" value="TreeGrafter"/>
</dbReference>
<evidence type="ECO:0000313" key="23">
    <source>
        <dbReference type="Proteomes" id="UP000032266"/>
    </source>
</evidence>
<evidence type="ECO:0000256" key="5">
    <source>
        <dbReference type="ARBA" id="ARBA00006484"/>
    </source>
</evidence>
<dbReference type="SMART" id="SM01294">
    <property type="entry name" value="PKS_PP_betabranch"/>
    <property type="match status" value="2"/>
</dbReference>
<dbReference type="Pfam" id="PF00109">
    <property type="entry name" value="ketoacyl-synt"/>
    <property type="match status" value="3"/>
</dbReference>
<dbReference type="PROSITE" id="PS00606">
    <property type="entry name" value="KS3_1"/>
    <property type="match status" value="2"/>
</dbReference>
<feature type="region of interest" description="C-terminal hotdog fold" evidence="17">
    <location>
        <begin position="4539"/>
        <end position="4672"/>
    </location>
</feature>
<dbReference type="GO" id="GO:0050660">
    <property type="term" value="F:flavin adenine dinucleotide binding"/>
    <property type="evidence" value="ECO:0007669"/>
    <property type="project" value="InterPro"/>
</dbReference>
<dbReference type="GO" id="GO:0004499">
    <property type="term" value="F:N,N-dimethylaniline monooxygenase activity"/>
    <property type="evidence" value="ECO:0007669"/>
    <property type="project" value="InterPro"/>
</dbReference>
<dbReference type="SMART" id="SM00826">
    <property type="entry name" value="PKS_DH"/>
    <property type="match status" value="1"/>
</dbReference>
<dbReference type="GO" id="GO:0031177">
    <property type="term" value="F:phosphopantetheine binding"/>
    <property type="evidence" value="ECO:0007669"/>
    <property type="project" value="InterPro"/>
</dbReference>
<dbReference type="Gene3D" id="3.50.50.60">
    <property type="entry name" value="FAD/NAD(P)-binding domain"/>
    <property type="match status" value="3"/>
</dbReference>
<dbReference type="Gene3D" id="3.40.50.720">
    <property type="entry name" value="NAD(P)-binding Rossmann-like Domain"/>
    <property type="match status" value="3"/>
</dbReference>
<accession>A0A0C5VMZ5</accession>
<evidence type="ECO:0000313" key="22">
    <source>
        <dbReference type="EMBL" id="AJQ95676.1"/>
    </source>
</evidence>
<keyword evidence="14" id="KW-0560">Oxidoreductase</keyword>
<dbReference type="InterPro" id="IPR036188">
    <property type="entry name" value="FAD/NAD-bd_sf"/>
</dbReference>
<dbReference type="Gene3D" id="1.10.1200.10">
    <property type="entry name" value="ACP-like"/>
    <property type="match status" value="3"/>
</dbReference>
<dbReference type="SUPFAM" id="SSF47336">
    <property type="entry name" value="ACP-like"/>
    <property type="match status" value="3"/>
</dbReference>
<dbReference type="Pfam" id="PF00550">
    <property type="entry name" value="PP-binding"/>
    <property type="match status" value="3"/>
</dbReference>
<dbReference type="GO" id="GO:0005886">
    <property type="term" value="C:plasma membrane"/>
    <property type="evidence" value="ECO:0007669"/>
    <property type="project" value="TreeGrafter"/>
</dbReference>
<dbReference type="InterPro" id="IPR006162">
    <property type="entry name" value="Ppantetheine_attach_site"/>
</dbReference>
<feature type="domain" description="Carrier" evidence="19">
    <location>
        <begin position="3659"/>
        <end position="3735"/>
    </location>
</feature>
<dbReference type="InterPro" id="IPR036291">
    <property type="entry name" value="NAD(P)-bd_dom_sf"/>
</dbReference>
<comment type="cofactor">
    <cofactor evidence="1">
        <name>pantetheine 4'-phosphate</name>
        <dbReference type="ChEBI" id="CHEBI:47942"/>
    </cofactor>
</comment>
<dbReference type="SUPFAM" id="SSF53335">
    <property type="entry name" value="S-adenosyl-L-methionine-dependent methyltransferases"/>
    <property type="match status" value="2"/>
</dbReference>
<evidence type="ECO:0000256" key="7">
    <source>
        <dbReference type="ARBA" id="ARBA00022490"/>
    </source>
</evidence>
<protein>
    <submittedName>
        <fullName evidence="22">Polyketide synthase modules-related protein</fullName>
        <ecNumber evidence="22">2.3.1.39</ecNumber>
    </submittedName>
</protein>
<evidence type="ECO:0000256" key="9">
    <source>
        <dbReference type="ARBA" id="ARBA00022630"/>
    </source>
</evidence>
<dbReference type="InterPro" id="IPR049900">
    <property type="entry name" value="PKS_mFAS_DH"/>
</dbReference>
<dbReference type="PROSITE" id="PS52019">
    <property type="entry name" value="PKS_MFAS_DH"/>
    <property type="match status" value="2"/>
</dbReference>
<dbReference type="InterPro" id="IPR036736">
    <property type="entry name" value="ACP-like_sf"/>
</dbReference>
<organism evidence="22 23">
    <name type="scientific">Gynuella sunshinyii YC6258</name>
    <dbReference type="NCBI Taxonomy" id="1445510"/>
    <lineage>
        <taxon>Bacteria</taxon>
        <taxon>Pseudomonadati</taxon>
        <taxon>Pseudomonadota</taxon>
        <taxon>Gammaproteobacteria</taxon>
        <taxon>Oceanospirillales</taxon>
        <taxon>Saccharospirillaceae</taxon>
        <taxon>Gynuella</taxon>
    </lineage>
</organism>
<reference evidence="22 23" key="1">
    <citation type="submission" date="2014-01" db="EMBL/GenBank/DDBJ databases">
        <title>Full genme sequencing of cellulolytic bacterium Gynuella sunshinyii YC6258T gen. nov., sp. nov.</title>
        <authorList>
            <person name="Khan H."/>
            <person name="Chung E.J."/>
            <person name="Chung Y.R."/>
        </authorList>
    </citation>
    <scope>NUCLEOTIDE SEQUENCE [LARGE SCALE GENOMIC DNA]</scope>
    <source>
        <strain evidence="22 23">YC6258</strain>
    </source>
</reference>
<keyword evidence="13" id="KW-0521">NADP</keyword>
<dbReference type="PROSITE" id="PS52004">
    <property type="entry name" value="KS3_2"/>
    <property type="match status" value="3"/>
</dbReference>
<keyword evidence="22" id="KW-0012">Acyltransferase</keyword>
<dbReference type="Gene3D" id="3.40.47.10">
    <property type="match status" value="3"/>
</dbReference>
<keyword evidence="7" id="KW-0963">Cytoplasm</keyword>
<dbReference type="InterPro" id="IPR014031">
    <property type="entry name" value="Ketoacyl_synth_C"/>
</dbReference>
<dbReference type="PROSITE" id="PS50075">
    <property type="entry name" value="CARRIER"/>
    <property type="match status" value="3"/>
</dbReference>
<dbReference type="GO" id="GO:0004312">
    <property type="term" value="F:fatty acid synthase activity"/>
    <property type="evidence" value="ECO:0007669"/>
    <property type="project" value="TreeGrafter"/>
</dbReference>
<dbReference type="SMART" id="SM00822">
    <property type="entry name" value="PKS_KR"/>
    <property type="match status" value="3"/>
</dbReference>
<name>A0A0C5VMZ5_9GAMM</name>
<dbReference type="Pfam" id="PF14765">
    <property type="entry name" value="PS-DH"/>
    <property type="match status" value="2"/>
</dbReference>
<dbReference type="GO" id="GO:0006633">
    <property type="term" value="P:fatty acid biosynthetic process"/>
    <property type="evidence" value="ECO:0007669"/>
    <property type="project" value="UniProtKB-UniPathway"/>
</dbReference>
<evidence type="ECO:0000256" key="18">
    <source>
        <dbReference type="SAM" id="MobiDB-lite"/>
    </source>
</evidence>
<dbReference type="GO" id="GO:0004314">
    <property type="term" value="F:[acyl-carrier-protein] S-malonyltransferase activity"/>
    <property type="evidence" value="ECO:0007669"/>
    <property type="project" value="UniProtKB-EC"/>
</dbReference>
<evidence type="ECO:0000256" key="6">
    <source>
        <dbReference type="ARBA" id="ARBA00022450"/>
    </source>
</evidence>
<evidence type="ECO:0000256" key="1">
    <source>
        <dbReference type="ARBA" id="ARBA00001957"/>
    </source>
</evidence>
<proteinExistence type="inferred from homology"/>
<dbReference type="STRING" id="1445510.YC6258_03640"/>
<dbReference type="Pfam" id="PF22621">
    <property type="entry name" value="CurL-like_PKS_C"/>
    <property type="match status" value="1"/>
</dbReference>
<comment type="similarity">
    <text evidence="5">Belongs to the short-chain dehydrogenases/reductases (SDR) family.</text>
</comment>
<dbReference type="CDD" id="cd00833">
    <property type="entry name" value="PKS"/>
    <property type="match status" value="3"/>
</dbReference>
<dbReference type="SUPFAM" id="SSF51905">
    <property type="entry name" value="FAD/NAD(P)-binding domain"/>
    <property type="match status" value="1"/>
</dbReference>
<feature type="active site" description="Proton acceptor; for dehydratase activity" evidence="17">
    <location>
        <position position="2935"/>
    </location>
</feature>
<dbReference type="GO" id="GO:0050661">
    <property type="term" value="F:NADP binding"/>
    <property type="evidence" value="ECO:0007669"/>
    <property type="project" value="InterPro"/>
</dbReference>
<feature type="active site" description="Proton donor; for dehydratase activity" evidence="17">
    <location>
        <position position="3108"/>
    </location>
</feature>
<feature type="domain" description="Carrier" evidence="19">
    <location>
        <begin position="2177"/>
        <end position="2251"/>
    </location>
</feature>
<dbReference type="OrthoDB" id="9766402at2"/>
<feature type="domain" description="Ketosynthase family 3 (KS3)" evidence="20">
    <location>
        <begin position="2295"/>
        <end position="2713"/>
    </location>
</feature>
<dbReference type="InterPro" id="IPR049551">
    <property type="entry name" value="PKS_DH_C"/>
</dbReference>
<feature type="region of interest" description="N-terminal hotdog fold" evidence="17">
    <location>
        <begin position="4408"/>
        <end position="4527"/>
    </location>
</feature>
<dbReference type="InterPro" id="IPR029063">
    <property type="entry name" value="SAM-dependent_MTases_sf"/>
</dbReference>
<dbReference type="FunFam" id="1.10.1200.10:FF:000019">
    <property type="entry name" value="Phenolpthiocerol synthesis type-I polyketide synthase PPSA"/>
    <property type="match status" value="1"/>
</dbReference>
<dbReference type="InterPro" id="IPR020807">
    <property type="entry name" value="PKS_DH"/>
</dbReference>
<dbReference type="SUPFAM" id="SSF53901">
    <property type="entry name" value="Thiolase-like"/>
    <property type="match status" value="3"/>
</dbReference>
<dbReference type="SUPFAM" id="SSF51735">
    <property type="entry name" value="NAD(P)-binding Rossmann-fold domains"/>
    <property type="match status" value="3"/>
</dbReference>
<dbReference type="EC" id="2.3.1.39" evidence="22"/>
<keyword evidence="12" id="KW-0274">FAD</keyword>
<feature type="region of interest" description="N-terminal hotdog fold" evidence="17">
    <location>
        <begin position="2906"/>
        <end position="3032"/>
    </location>
</feature>
<dbReference type="Gene3D" id="3.40.50.150">
    <property type="entry name" value="Vaccinia Virus protein VP39"/>
    <property type="match status" value="2"/>
</dbReference>
<dbReference type="Proteomes" id="UP000032266">
    <property type="component" value="Chromosome"/>
</dbReference>
<feature type="domain" description="PKS/mFAS DH" evidence="21">
    <location>
        <begin position="4408"/>
        <end position="4672"/>
    </location>
</feature>
<dbReference type="InterPro" id="IPR050091">
    <property type="entry name" value="PKS_NRPS_Biosynth_Enz"/>
</dbReference>
<dbReference type="CDD" id="cd02440">
    <property type="entry name" value="AdoMet_MTases"/>
    <property type="match status" value="2"/>
</dbReference>
<dbReference type="Gene3D" id="3.10.129.110">
    <property type="entry name" value="Polyketide synthase dehydratase"/>
    <property type="match status" value="2"/>
</dbReference>
<dbReference type="InterPro" id="IPR014030">
    <property type="entry name" value="Ketoacyl_synth_N"/>
</dbReference>
<evidence type="ECO:0000256" key="10">
    <source>
        <dbReference type="ARBA" id="ARBA00022679"/>
    </source>
</evidence>
<comment type="function">
    <text evidence="16">Involved in production of the polyketide antibiotic thailandamide.</text>
</comment>
<dbReference type="InterPro" id="IPR009081">
    <property type="entry name" value="PP-bd_ACP"/>
</dbReference>
<feature type="compositionally biased region" description="Low complexity" evidence="18">
    <location>
        <begin position="1263"/>
        <end position="1277"/>
    </location>
</feature>
<dbReference type="Pfam" id="PF08659">
    <property type="entry name" value="KR"/>
    <property type="match status" value="3"/>
</dbReference>
<evidence type="ECO:0000256" key="3">
    <source>
        <dbReference type="ARBA" id="ARBA00004792"/>
    </source>
</evidence>
<feature type="region of interest" description="C-terminal hotdog fold" evidence="17">
    <location>
        <begin position="3047"/>
        <end position="3195"/>
    </location>
</feature>
<dbReference type="InterPro" id="IPR020841">
    <property type="entry name" value="PKS_Beta-ketoAc_synthase_dom"/>
</dbReference>
<keyword evidence="10 22" id="KW-0808">Transferase</keyword>
<sequence>MPKNTTDIDSIATDILFNHARRDELIQRFETLSVMEKTQLIEHLQAEFSRSAEVEKARQVEKRPSTDNHIETAGPTPLYFQEYWREQTSAVSRDRIAGNDQTIIFTDTRGQYQLMQADHRQLPGRMICVVPGPDQAKLTDQLYQCERHNAAHLQQLLETLVTEDQNDTAIIYSWSRRGGEAAIGELFSMFKVLSGFAGRINRITLLGHYDPDDLDSCWDYSWIGLQRSLALLMPGLTIAIVYSDQAELTADQLLSATSHHGISWYRNGQPLCLAVKALSPQPSTQPMPLKTNAGYLITGGSGHLGFVFARYLASHYQAKLLLTGRRPLSSDIQQKLDELKQAGAIEAHYQAVDVCDEQALAALAAELPFALAGIIHAAGVESRQPFEDQTRALIHQTMSAKSEGVVLLDKYLADQALDFICYFSSSAALLGDFGECSYAMANRFLMAYGEYRRRQPQLNGQTIVINWPLWEQGGMGSDDAEQTRFYLNATGQQALSPDQGTAIWRDVMQSGWTQVLVMNGRAARITPTVQRLYEPALPQSSSAGLLSEQPLASCGSSGQSLKEIITAELSRLISTSHKIAADTLDHHTNLADYGFDSINLAELAKQLSHHFSIAVTPAIFFSYFTIDLLGDYLVERHRNAMQQWLEQSSVTQEALTPETRVTVQTADKPSAAMKANHPNPIAIVGMSGRFPGAANVDELWSLLAEGKHAIREIPSSRWDWQAYADTITTNTGGFIDGVDEFDPLFFDTSPREAQQMDPAERLLLMEAYRAIEDAGISPRSLQGGNTGVFVGMEESQYDMLVGWRGMSTGGGAMISSRLSYFLDLHGPALVTNTACSSSLVALHQAVISLRQQECDSALVAGIALSLSPQSYLMMSRAGMLSPQGQCFSFAEQANGIGVSEAVVVLMLKPLAAAIENGDPVYGVIKASGVNFDGRTNGVTAPNGRMQTALIEQLYRSHQIDVADIDHIVAHGTGTRLGDPVEINALAEAFDNLADGRSIGQCAITSCKSNLGHTMAASGLVSVVSLLQGIRHQQIPASLHCEQANHFIDLSNSPLYLNKICRDWPRQPDKSRTGAVSAFGRSGTNAHVVIAEYLPESPAVMIDSNDFAAIPLSARTAEQLRQRAHDLHDFLNRQDNQKLALHSLACTLQTGRDSMAHRLAFVVDSVSQLIERLHAYLQGTKHIADCYQGQIKPGKQVNSIAKMPDHISHDALAEILAQWVGGAEPEWSSLYGGRQPQRLNLPTYPFAGEVFPLAQPTDKTPATASQSPQQPEQPSADESPLVVIGGAGLFGICMGVFLKRANIPFKIIEKNHDVGGVWLVNRWPGCGCDIPMLAYAYSFEHFKGDMWAKQADILKYLQDVTRKYDLYRHIEFNTRIASARYQDDSGHWRVTLDDGTSVTAKYFINGANEGLGHSRKMPDIPGMQSFRGTLKHALDCDAEEMDFAGKRIAIIGNGTTQIQLVETLQPVAEKLVVYARSPKYLYPRAVYTPQTQRKLSSDYDFWLRHRKQYLATADEFYHISNDPVAINPFHPDTRIERYFDRLLDDQWRSFYHWLRDKNMVPDYSPGCSRPCMSHSYHQQIRAENARLETQPVRSISASGICTDQGSEDFDIIIMATGYDLNDFKPCFTITGRDQLDLGEYFSGFPRTYAGSMVAGFPNMFLGAGPNSGTNATSITAIYEHSCENILKIIRYCEDHDIKAMEIRPEEVERFVNFVREGNHNGSFASGCSAWYQTRDGENAAMFPGTFEALKQWREFDPQQYQFEYCDEPQTRHNSARLIEPESALTAQRLASLQAALDTPELQQMQTLLPQLLAAILAEMGAFDDAPLSGQPVAFYQRWLQSSVQYLQQQQLLDEHLRPTSGIGTVEQLWNQWHDQKTDWLDDPNQRAQVALLEVCLQALPDVLSGRRLATDILFPKSSMERVAGIYQGNVLADYYNEALVAVLQGCIRDRLQADRHARIRILEIGAGTGGTTVKLLPVLQQYADTITEYCYTDVSKAFLMHADKHYRPQFSGLTTALLDISRPPQQQGVAVLHYDFVIASNVLHATPDIRATLRHARALLKPHGVMLLNELSNWSLFNHLTFGLLNGWWLYEDETLRLPGSPGLASAQWQQALQDSGFETVAFPVADAHEFGQQIVVATSDADTVMASVDNVDRELMSSVPAPAPRPVSDTSETMIGSHVREVIAEKLSEALEIAPELIDHEASFADYGIDSILGVDFILSVNESLHTQLQTTDLFDYSSVIKLADYVLANWPDQLTQQLTSTAATPVPVNRKPETASPLTAETTVRASSAAKNETPEIAIIGMSGRFADSESIDEFWEHLRVGKNLVKEVSRWHGSDCISADHSGQAYCSKGSFVESMDLFDAGFFKISPLEASYMDPQQRLFLEQAWTALEYAGYGGKGMERSRCGVFVGCARSDYMDRFAGDIPAQAFWGNAGSVIPARIAYYLDLHGPAIAVDTACSSSLVAIHLACQNLWSQEVDMALAGGVFLQMTADYYQAANRAGMLSPEGKCHAFDARADGFVPGEGVGVVVLKRLTDAMQDGDSIHGVIVGSGLNQDGSTNGITAPSAQSQERLELSVYQRFGIDPATIQMVEAHGTGTRLGDPVEFNALNRAFRRYTDKTGFCALGSVKTNIGHAAIAAGVAGVLKILLALRHQQIPPSLHFQESNPAIDFPSSPFYVNTGLQEWSPADQQRRRAAISSFGFSGTNAHMVIEEAPAHAPAAIDLPGYLLVLSALTEPQLIQQVQNLFAFCERQTDISLNDMSFTLFVGRMHLPHRFCCIARDREELIDLMQQWLQGNTKNHLSGRLYSAVLPEGKPREQTALTSYGNQCIQNCRDAVDGGHYLQQLTAIAELYVQGYTLDYPAMFQQGSKRIPLPTYPFARERHWVEHHALSTPSAQRLNGQAVLHPLLHRNTSDLGQQRYSTDFNGTEFFLQDHQIQGQKILPAVVYLEMARAAIFEALPQWPEAAILELHDIVWIQPLVVSSATTLSIAVSADSADDTHEQQITFEIYRTEADQTVIHCRGRAVFCLQPVVMTQEITQLQNQMHQHHLPASELYDHFTAAGVEYGPAHQGVVSVMSGERQLLARLALPAAVEDDYQSYRLHPSLLDSALQASVGLLTNKEQMSQQISLPFALESIRILSPCTRDMFAWIRYAAESQPTDKVIRLDIDLLDPAGNICVQLQGFSSRVLNTDVASGAAQQVGKLLAVPVWQTRAATNVTTAAPEHHHVILCELPHIHGETLEQSLPHSHCRSLTTPPAQPVAARYQQYAVECFEYIRDIFNTRPRQLVRLQLVIANAPEQSVFRGLGALLKTAALENPLLSTQLIQVDADIDAETLCARLTENQGTADAVVQYQGDMRQVLHWQEIQPRQQTPAIAFRDQGTYLITGGLGALGQIFCQEIIRQSQHAHIILTGRSALTAAQQATLQSISGASERIVYKAVDIADEQQVSQLIQTIEQQYQSLHGILHCAGVTADRYILNKTAVEFEQVLAAKVTGTDNLDRATRHIDLDFWVLFSSIAAPLGSPGQADYAVANGYMDQFARDRNQQVAAQKCRGRTLSINWPLWQDGGMNIDADRLTQLQQTLGMSVLQTANGLEAFYQCLESGHDQVLVMEGHLPLIRQALHQPSATPTVPEQVDWHVTAVTDVTDVTDIASESGADQLPDQTRQYLKQQLARLIKLSPQKIDAHAALEHYGIDSILTMNLTTELEKTFGALSKTLFFEYQTIAELADYFIRAHLPTLQTLFRSATQQASINERPLSVRQPDKSAPSSKAVIPTRSRVAIRSQPFRPVAASNTPIAIIGLSGRYPQADNLTQYWRNLSEGKDCISEIPAERWDWREYFTEDRNQLGHHFSKWGGFMTGVDEFDPFFFNIAPREAEYMDPQERIFLQHAWMALEDAGYTRAGLHAEQLQPAGVYAGVMYGEYQLFGAEASMRGQRMGFAGSLASIANRVSYVLNLQGPSMTLDTMCSSSLTAIHLACQDLKQGHTGLALAGGVNITIHPNKYLMLSAGQFISSEGRCQSFGEGGDGYIPGEGVGVVVLKRLADAERDRDHIYGVIKGSALNHGGKTNGYTVPNPQAQSSAIARALAEANISPRQISYVEAHGTGTRLGDPIEITGLSQVFRQHSEEQGFCLIGSAKSNIGHCESAAGIAGLTKVLLQMQHRKIVPSLHSATLNPYIDFEASPFVVSQTLQDWHRPLVDGVEIPRIAGISSFGAGGSNAHMIIEEYEPVEQAVSSEPALIVLSAKNPERLREMVHNLLEYTDTHPSTALTALAYTLQVGREAMSQRLAMLTQSTQQLADQLRAYLADEQEDDHIWQGEATADDDTVSWFGTDADLQSTVSKWMAQQHYAKLASLWVRGLNLDWRELYGDHTPCRLSLPTYPFAREHYWTPEYEQPTHVAVIPEQRGQLHPLLHQNTSILAEQRFSSYFTGDEFYLHGDHPEHKILPGLLLLEMVHVAAQKALGETGATSIQLNRIIWSRPVPVDGDQSGVHVALLSDTFEPETESSGLRFEIYTAPADGADEALVYCDGEVDVALADEAPEIVDIATLQTRMQPDATGQIFLGQEEMLAELVLPASAIAQQTSLQLPPVFLDDILRLSAQLMAADPDEELVPYCLSCFDLIAPCQTSMWVWLRLADTDSDALEMDIDLYDPNGLLCVRLQGLQLATVESTLSPSSSADTGWDQLSYLPRWQPQPAAIGRRRRSSVDFIVIVQPQRPSALLAELRQYCQVNHPAATIIQIELADSTRQLSTNHWQCGRHDLKGFETCLQDYPKTDQLYFASLYADERPAASYQPVADADEIQFLRLVKTLQQTQKTAVMTDCYVLTQDNHAHSPAAAGSGLAGLAYSLAQSDHRFSVRNIDLSADDLSSAEPRHRVVEMICNEAPSDRGTLVRFHAGRRYQQAFLQWLWGAENDATGLRRQGVYLIAGGAGTVGGIISRYLLQQYQAQVIWLGRTAPTDETLQQKLADMQQYGASPWYIQADVTQADSMRRAVSVITEKYPRLQGAIFAGLVFHTENSISNTSEQAFAEILELKRQGSRVFYEALKNQPLDFLCYFSSVQAFSFLSARESVGYAAGVTSADALVTSFRQDSPFPIGVINWGYWEASVKGTPFEQALADKFGLISDAGGAAFFDRFIRHIMTCGHQQLLCMSASPALRELMNVAADEVCSPADQYNPSVFLPVSMQLQANSGQAAILTQTNPMAELDEWLAGLLFLQIRSLGIFSANTPASAPVETLRHTAGVQDRYARWWEECCLEVLQQHGFVESEQGEIQLIPAHRFHQPAAEAEFRAAWARQKAVYLADPQTRAVVELVDDCLQQLPDILRGSLAATDVLFPDASMEKVEHMYKGNDRSDYLNTLVAETVSAYLTELLDKKPQARVRIIEIGAGTGGTTSIVLPHLARFQSAIAEYCYTDISNAFLLHASSQFGADYPFLNCQLWNIEQPTEHQPIDMGCYDIAIATNVLHATQNIRTTIQHAKSVLKTNGILVVNELIEKSIIGTLTFGLLDGWWRYEDDSLRIPGSPIIALDTWEDLLREQGFGKVLVPEATATRLGQQVLVAESDGILERTITSPEKFNQPTVSGSATVSTLTARHA</sequence>
<evidence type="ECO:0000259" key="20">
    <source>
        <dbReference type="PROSITE" id="PS52004"/>
    </source>
</evidence>
<evidence type="ECO:0000256" key="13">
    <source>
        <dbReference type="ARBA" id="ARBA00022857"/>
    </source>
</evidence>
<dbReference type="InterPro" id="IPR013217">
    <property type="entry name" value="Methyltransf_12"/>
</dbReference>
<comment type="pathway">
    <text evidence="3">Antibiotic biosynthesis.</text>
</comment>
<dbReference type="SMART" id="SM00825">
    <property type="entry name" value="PKS_KS"/>
    <property type="match status" value="3"/>
</dbReference>
<dbReference type="HOGENOM" id="CLU_223211_0_0_6"/>
<dbReference type="InterPro" id="IPR018201">
    <property type="entry name" value="Ketoacyl_synth_AS"/>
</dbReference>
<dbReference type="InterPro" id="IPR042104">
    <property type="entry name" value="PKS_dehydratase_sf"/>
</dbReference>
<dbReference type="UniPathway" id="UPA00094"/>
<dbReference type="PROSITE" id="PS00012">
    <property type="entry name" value="PHOSPHOPANTETHEINE"/>
    <property type="match status" value="2"/>
</dbReference>
<evidence type="ECO:0000256" key="14">
    <source>
        <dbReference type="ARBA" id="ARBA00023002"/>
    </source>
</evidence>
<comment type="subcellular location">
    <subcellularLocation>
        <location evidence="2">Cytoplasm</location>
    </subcellularLocation>
</comment>
<evidence type="ECO:0000256" key="11">
    <source>
        <dbReference type="ARBA" id="ARBA00022737"/>
    </source>
</evidence>
<dbReference type="Pfam" id="PF00743">
    <property type="entry name" value="FMO-like"/>
    <property type="match status" value="1"/>
</dbReference>
<feature type="region of interest" description="Disordered" evidence="18">
    <location>
        <begin position="1256"/>
        <end position="1277"/>
    </location>
</feature>
<evidence type="ECO:0000256" key="8">
    <source>
        <dbReference type="ARBA" id="ARBA00022553"/>
    </source>
</evidence>
<dbReference type="PATRIC" id="fig|1445510.3.peg.3612"/>
<dbReference type="InterPro" id="IPR057326">
    <property type="entry name" value="KR_dom"/>
</dbReference>
<dbReference type="RefSeq" id="WP_044617899.1">
    <property type="nucleotide sequence ID" value="NZ_CP007142.1"/>
</dbReference>
<feature type="domain" description="Ketosynthase family 3 (KS3)" evidence="20">
    <location>
        <begin position="678"/>
        <end position="1091"/>
    </location>
</feature>
<feature type="region of interest" description="Disordered" evidence="18">
    <location>
        <begin position="5572"/>
        <end position="5591"/>
    </location>
</feature>
<keyword evidence="23" id="KW-1185">Reference proteome</keyword>
<dbReference type="GO" id="GO:0005737">
    <property type="term" value="C:cytoplasm"/>
    <property type="evidence" value="ECO:0007669"/>
    <property type="project" value="UniProtKB-SubCell"/>
</dbReference>
<dbReference type="SMART" id="SM00823">
    <property type="entry name" value="PKS_PP"/>
    <property type="match status" value="3"/>
</dbReference>
<evidence type="ECO:0000256" key="17">
    <source>
        <dbReference type="PROSITE-ProRule" id="PRU01363"/>
    </source>
</evidence>
<dbReference type="Pfam" id="PF08242">
    <property type="entry name" value="Methyltransf_12"/>
    <property type="match status" value="2"/>
</dbReference>
<dbReference type="Pfam" id="PF21089">
    <property type="entry name" value="PKS_DH_N"/>
    <property type="match status" value="2"/>
</dbReference>
<dbReference type="EMBL" id="CP007142">
    <property type="protein sequence ID" value="AJQ95676.1"/>
    <property type="molecule type" value="Genomic_DNA"/>
</dbReference>